<organism evidence="1 2">
    <name type="scientific">Artemia franciscana</name>
    <name type="common">Brine shrimp</name>
    <name type="synonym">Artemia sanfranciscana</name>
    <dbReference type="NCBI Taxonomy" id="6661"/>
    <lineage>
        <taxon>Eukaryota</taxon>
        <taxon>Metazoa</taxon>
        <taxon>Ecdysozoa</taxon>
        <taxon>Arthropoda</taxon>
        <taxon>Crustacea</taxon>
        <taxon>Branchiopoda</taxon>
        <taxon>Anostraca</taxon>
        <taxon>Artemiidae</taxon>
        <taxon>Artemia</taxon>
    </lineage>
</organism>
<keyword evidence="2" id="KW-1185">Reference proteome</keyword>
<dbReference type="EMBL" id="JAVRJZ010000009">
    <property type="protein sequence ID" value="KAK2718912.1"/>
    <property type="molecule type" value="Genomic_DNA"/>
</dbReference>
<protein>
    <submittedName>
        <fullName evidence="1">Uncharacterized protein</fullName>
    </submittedName>
</protein>
<dbReference type="AlphaFoldDB" id="A0AA88IBQ1"/>
<feature type="non-terminal residue" evidence="1">
    <location>
        <position position="84"/>
    </location>
</feature>
<proteinExistence type="predicted"/>
<comment type="caution">
    <text evidence="1">The sequence shown here is derived from an EMBL/GenBank/DDBJ whole genome shotgun (WGS) entry which is preliminary data.</text>
</comment>
<evidence type="ECO:0000313" key="2">
    <source>
        <dbReference type="Proteomes" id="UP001187531"/>
    </source>
</evidence>
<name>A0AA88IBQ1_ARTSF</name>
<reference evidence="1" key="1">
    <citation type="submission" date="2023-07" db="EMBL/GenBank/DDBJ databases">
        <title>Chromosome-level genome assembly of Artemia franciscana.</title>
        <authorList>
            <person name="Jo E."/>
        </authorList>
    </citation>
    <scope>NUCLEOTIDE SEQUENCE</scope>
    <source>
        <tissue evidence="1">Whole body</tissue>
    </source>
</reference>
<gene>
    <name evidence="1" type="ORF">QYM36_006056</name>
</gene>
<evidence type="ECO:0000313" key="1">
    <source>
        <dbReference type="EMBL" id="KAK2718912.1"/>
    </source>
</evidence>
<sequence length="84" mass="9357">MTEVNLASIQALSEKLQAMDLKLNSLQEAQNSASGVMQHLSAYIMSAVKTIVQNTEKLNALQDFRIRIVEKEARRKNLVILGNS</sequence>
<accession>A0AA88IBQ1</accession>
<dbReference type="Proteomes" id="UP001187531">
    <property type="component" value="Unassembled WGS sequence"/>
</dbReference>